<dbReference type="EMBL" id="FOOQ01000001">
    <property type="protein sequence ID" value="SFG08157.1"/>
    <property type="molecule type" value="Genomic_DNA"/>
</dbReference>
<dbReference type="InterPro" id="IPR016954">
    <property type="entry name" value="Uncharacterised_Vng0742h"/>
</dbReference>
<dbReference type="AlphaFoldDB" id="A0A1I2P2M0"/>
<organism evidence="2 3">
    <name type="scientific">Halopelagius inordinatus</name>
    <dbReference type="NCBI Taxonomy" id="553467"/>
    <lineage>
        <taxon>Archaea</taxon>
        <taxon>Methanobacteriati</taxon>
        <taxon>Methanobacteriota</taxon>
        <taxon>Stenosarchaea group</taxon>
        <taxon>Halobacteria</taxon>
        <taxon>Halobacteriales</taxon>
        <taxon>Haloferacaceae</taxon>
    </lineage>
</organism>
<dbReference type="Proteomes" id="UP000198876">
    <property type="component" value="Unassembled WGS sequence"/>
</dbReference>
<sequence>MTLASILEEAENRRKTVVYHAPEPGDFREQFDVRNVDVEFRKIPNGGPEPFLTILEDGQFRGAITLENLETFLWPPITHPYDVTELSPEYRALFELLDDTVFASLTRRQLLATSREFEDRAWRTGRGAFHVGFQSLSAFRAQAPLYRQMAAETDLDIHVYCDFDGATDEFSDCEVTLHPVSRDGVGRYWFLVFDGGGDDDRKNALVAEQRTEGTFYGVWTYDAALVDSALAELG</sequence>
<dbReference type="PIRSF" id="PIRSF030471">
    <property type="entry name" value="STR_Vng0742h_prd"/>
    <property type="match status" value="1"/>
</dbReference>
<gene>
    <name evidence="2" type="ORF">SAMN04488063_1364</name>
</gene>
<dbReference type="STRING" id="553467.SAMN04488063_1364"/>
<proteinExistence type="predicted"/>
<feature type="domain" description="DICT" evidence="1">
    <location>
        <begin position="103"/>
        <end position="208"/>
    </location>
</feature>
<evidence type="ECO:0000313" key="2">
    <source>
        <dbReference type="EMBL" id="SFG08157.1"/>
    </source>
</evidence>
<protein>
    <submittedName>
        <fullName evidence="2">Diguanylate Cyclase and Two-component system sensory domain-containing protein</fullName>
    </submittedName>
</protein>
<name>A0A1I2P2M0_9EURY</name>
<dbReference type="InterPro" id="IPR019278">
    <property type="entry name" value="DICT_dom"/>
</dbReference>
<evidence type="ECO:0000313" key="3">
    <source>
        <dbReference type="Proteomes" id="UP000198876"/>
    </source>
</evidence>
<evidence type="ECO:0000259" key="1">
    <source>
        <dbReference type="Pfam" id="PF10069"/>
    </source>
</evidence>
<dbReference type="OrthoDB" id="198447at2157"/>
<reference evidence="3" key="1">
    <citation type="submission" date="2016-10" db="EMBL/GenBank/DDBJ databases">
        <authorList>
            <person name="Varghese N."/>
            <person name="Submissions S."/>
        </authorList>
    </citation>
    <scope>NUCLEOTIDE SEQUENCE [LARGE SCALE GENOMIC DNA]</scope>
    <source>
        <strain evidence="3">CGMCC 1.7739</strain>
    </source>
</reference>
<dbReference type="RefSeq" id="WP_092890228.1">
    <property type="nucleotide sequence ID" value="NZ_FOOQ01000001.1"/>
</dbReference>
<dbReference type="Pfam" id="PF10069">
    <property type="entry name" value="DICT"/>
    <property type="match status" value="1"/>
</dbReference>
<accession>A0A1I2P2M0</accession>
<keyword evidence="3" id="KW-1185">Reference proteome</keyword>